<evidence type="ECO:0000313" key="2">
    <source>
        <dbReference type="Proteomes" id="UP000007151"/>
    </source>
</evidence>
<comment type="caution">
    <text evidence="1">The sequence shown here is derived from an EMBL/GenBank/DDBJ whole genome shotgun (WGS) entry which is preliminary data.</text>
</comment>
<sequence length="407" mass="47691">MLEPWNDRSILPPPINTSKCSYDIDLIGLKHACTSIIHILSKQSPLHKESAIFSRFVYKFDKKFRNDIGYKNFKKVNTALRRYLVVGLLKDVQKFLNVLPSEDESSPYFPTKQMLEYVLVRLITFSKIMFRITVCSKKASIFYLNRIRRGESHWMCLMPYALLSRVWSLSLVLLQHSSKWYSRLHQYLNQLPDKGVSIFAHDYEIPDNLDTLINIQNINKVGRFEWTQKLSLDVDAILVEDEEGELCESILKYVNNINKTSIKTAKTEKPDIQMTLPVEDRVVDNMKQQTMKNSQKVNNDQGVAISREMFKKLYKKDTTETNPVQKEKKIINHNIENVVDGNSLQKFVRDEEEFRNNSDEKSLTTHLSFMQWQALKTALLKLDNPLKAEKLVRKTKKIWQNKCLDYK</sequence>
<dbReference type="PANTHER" id="PTHR34761:SF1">
    <property type="entry name" value="NUCLEOLUS AND NEURAL PROGENITOR PROTEIN"/>
    <property type="match status" value="1"/>
</dbReference>
<reference evidence="1 2" key="1">
    <citation type="journal article" date="2011" name="Cell">
        <title>The monarch butterfly genome yields insights into long-distance migration.</title>
        <authorList>
            <person name="Zhan S."/>
            <person name="Merlin C."/>
            <person name="Boore J.L."/>
            <person name="Reppert S.M."/>
        </authorList>
    </citation>
    <scope>NUCLEOTIDE SEQUENCE [LARGE SCALE GENOMIC DNA]</scope>
    <source>
        <strain evidence="1">F-2</strain>
    </source>
</reference>
<protein>
    <submittedName>
        <fullName evidence="1">Uncharacterized protein</fullName>
    </submittedName>
</protein>
<dbReference type="KEGG" id="dpl:KGM_208492"/>
<accession>A0A212F3I3</accession>
<dbReference type="GO" id="GO:0005634">
    <property type="term" value="C:nucleus"/>
    <property type="evidence" value="ECO:0007669"/>
    <property type="project" value="TreeGrafter"/>
</dbReference>
<gene>
    <name evidence="1" type="ORF">KGM_208492</name>
</gene>
<dbReference type="FunCoup" id="A0A212F3I3">
    <property type="interactions" value="106"/>
</dbReference>
<name>A0A212F3I3_DANPL</name>
<dbReference type="OrthoDB" id="9899341at2759"/>
<dbReference type="InterPro" id="IPR027951">
    <property type="entry name" value="Nepro_N"/>
</dbReference>
<dbReference type="Proteomes" id="UP000007151">
    <property type="component" value="Unassembled WGS sequence"/>
</dbReference>
<organism evidence="1 2">
    <name type="scientific">Danaus plexippus plexippus</name>
    <dbReference type="NCBI Taxonomy" id="278856"/>
    <lineage>
        <taxon>Eukaryota</taxon>
        <taxon>Metazoa</taxon>
        <taxon>Ecdysozoa</taxon>
        <taxon>Arthropoda</taxon>
        <taxon>Hexapoda</taxon>
        <taxon>Insecta</taxon>
        <taxon>Pterygota</taxon>
        <taxon>Neoptera</taxon>
        <taxon>Endopterygota</taxon>
        <taxon>Lepidoptera</taxon>
        <taxon>Glossata</taxon>
        <taxon>Ditrysia</taxon>
        <taxon>Papilionoidea</taxon>
        <taxon>Nymphalidae</taxon>
        <taxon>Danainae</taxon>
        <taxon>Danaini</taxon>
        <taxon>Danaina</taxon>
        <taxon>Danaus</taxon>
        <taxon>Danaus</taxon>
    </lineage>
</organism>
<proteinExistence type="predicted"/>
<dbReference type="GO" id="GO:0045747">
    <property type="term" value="P:positive regulation of Notch signaling pathway"/>
    <property type="evidence" value="ECO:0007669"/>
    <property type="project" value="TreeGrafter"/>
</dbReference>
<dbReference type="STRING" id="278856.A0A212F3I3"/>
<dbReference type="AlphaFoldDB" id="A0A212F3I3"/>
<dbReference type="EMBL" id="AGBW02010564">
    <property type="protein sequence ID" value="OWR48296.1"/>
    <property type="molecule type" value="Genomic_DNA"/>
</dbReference>
<dbReference type="Pfam" id="PF14780">
    <property type="entry name" value="NEPRO_N"/>
    <property type="match status" value="1"/>
</dbReference>
<dbReference type="eggNOG" id="ENOG502S8BH">
    <property type="taxonomic scope" value="Eukaryota"/>
</dbReference>
<dbReference type="InterPro" id="IPR052835">
    <property type="entry name" value="Nepro"/>
</dbReference>
<dbReference type="PANTHER" id="PTHR34761">
    <property type="entry name" value="NUCLEOLUS AND NEURAL PROGENITOR PROTEIN"/>
    <property type="match status" value="1"/>
</dbReference>
<evidence type="ECO:0000313" key="1">
    <source>
        <dbReference type="EMBL" id="OWR48296.1"/>
    </source>
</evidence>
<keyword evidence="2" id="KW-1185">Reference proteome</keyword>